<evidence type="ECO:0000256" key="4">
    <source>
        <dbReference type="ARBA" id="ARBA00022692"/>
    </source>
</evidence>
<dbReference type="InterPro" id="IPR036259">
    <property type="entry name" value="MFS_trans_sf"/>
</dbReference>
<sequence length="408" mass="44857">MDRRFATSVIFIGFFLLGMVFILWGILLPDLANSLAMSEIVSGAFFTLISLGSIIGAFIGGKYIQKFDFMSLFACLTLLVALLLVGLSSVNHWAWLLLGAFLLGLICSSLFTIGHTMIARLHAERRSHMMGLMDFMFSLGTLAAPLYISVLYLFEHDWRWPLRWLAIAIVLLAAYAWHVAHQGKKLAPHNTIKRKQSLSYRGVIKQPVFLLLALAALGYGAVEFGNANWFVSYAQEGRGFSGEDARLTFAFFTAGMAISRLGFSSLLRWFSAHRLMIILASIMALGAFMIKFAVAPQLMACGNLLVGLGLGGLFPLMLSSAMDIDSDNGPIISGVCVIGSSIGVQLASFGTGFWANFAPITTAFWIIPIGAVWLWAMVWEYSRQIKRITQQAEPATELCTNNKLAETH</sequence>
<feature type="transmembrane region" description="Helical" evidence="7">
    <location>
        <begin position="40"/>
        <end position="60"/>
    </location>
</feature>
<evidence type="ECO:0000256" key="2">
    <source>
        <dbReference type="ARBA" id="ARBA00008335"/>
    </source>
</evidence>
<keyword evidence="4 7" id="KW-0812">Transmembrane</keyword>
<reference evidence="10" key="1">
    <citation type="submission" date="2016-02" db="EMBL/GenBank/DDBJ databases">
        <authorList>
            <person name="Schultz-Johansen M."/>
            <person name="Glaring M.A."/>
            <person name="Bech P.K."/>
            <person name="Stougaard P."/>
        </authorList>
    </citation>
    <scope>NUCLEOTIDE SEQUENCE [LARGE SCALE GENOMIC DNA]</scope>
    <source>
        <strain evidence="10">S66</strain>
    </source>
</reference>
<dbReference type="GO" id="GO:0022857">
    <property type="term" value="F:transmembrane transporter activity"/>
    <property type="evidence" value="ECO:0007669"/>
    <property type="project" value="InterPro"/>
</dbReference>
<dbReference type="EMBL" id="LSNE01000006">
    <property type="protein sequence ID" value="KXI28561.1"/>
    <property type="molecule type" value="Genomic_DNA"/>
</dbReference>
<dbReference type="GO" id="GO:0016020">
    <property type="term" value="C:membrane"/>
    <property type="evidence" value="ECO:0007669"/>
    <property type="project" value="TreeGrafter"/>
</dbReference>
<dbReference type="OrthoDB" id="6378059at2"/>
<dbReference type="InterPro" id="IPR011701">
    <property type="entry name" value="MFS"/>
</dbReference>
<comment type="subcellular location">
    <subcellularLocation>
        <location evidence="1">Endomembrane system</location>
        <topology evidence="1">Multi-pass membrane protein</topology>
    </subcellularLocation>
</comment>
<evidence type="ECO:0000256" key="1">
    <source>
        <dbReference type="ARBA" id="ARBA00004127"/>
    </source>
</evidence>
<dbReference type="AlphaFoldDB" id="A0A136A013"/>
<feature type="transmembrane region" description="Helical" evidence="7">
    <location>
        <begin position="331"/>
        <end position="354"/>
    </location>
</feature>
<feature type="transmembrane region" description="Helical" evidence="7">
    <location>
        <begin position="67"/>
        <end position="87"/>
    </location>
</feature>
<evidence type="ECO:0000256" key="5">
    <source>
        <dbReference type="ARBA" id="ARBA00022989"/>
    </source>
</evidence>
<dbReference type="Pfam" id="PF07690">
    <property type="entry name" value="MFS_1"/>
    <property type="match status" value="1"/>
</dbReference>
<dbReference type="SUPFAM" id="SSF103473">
    <property type="entry name" value="MFS general substrate transporter"/>
    <property type="match status" value="1"/>
</dbReference>
<evidence type="ECO:0000259" key="8">
    <source>
        <dbReference type="PROSITE" id="PS50850"/>
    </source>
</evidence>
<name>A0A136A013_9ALTE</name>
<dbReference type="Proteomes" id="UP000070299">
    <property type="component" value="Unassembled WGS sequence"/>
</dbReference>
<keyword evidence="3" id="KW-0813">Transport</keyword>
<dbReference type="RefSeq" id="WP_068377608.1">
    <property type="nucleotide sequence ID" value="NZ_LSNE01000006.1"/>
</dbReference>
<feature type="transmembrane region" description="Helical" evidence="7">
    <location>
        <begin position="275"/>
        <end position="294"/>
    </location>
</feature>
<comment type="similarity">
    <text evidence="2">Belongs to the major facilitator superfamily.</text>
</comment>
<proteinExistence type="inferred from homology"/>
<keyword evidence="6 7" id="KW-0472">Membrane</keyword>
<feature type="transmembrane region" description="Helical" evidence="7">
    <location>
        <begin position="300"/>
        <end position="319"/>
    </location>
</feature>
<feature type="domain" description="Major facilitator superfamily (MFS) profile" evidence="8">
    <location>
        <begin position="6"/>
        <end position="386"/>
    </location>
</feature>
<feature type="transmembrane region" description="Helical" evidence="7">
    <location>
        <begin position="135"/>
        <end position="154"/>
    </location>
</feature>
<organism evidence="9 10">
    <name type="scientific">Paraglaciecola hydrolytica</name>
    <dbReference type="NCBI Taxonomy" id="1799789"/>
    <lineage>
        <taxon>Bacteria</taxon>
        <taxon>Pseudomonadati</taxon>
        <taxon>Pseudomonadota</taxon>
        <taxon>Gammaproteobacteria</taxon>
        <taxon>Alteromonadales</taxon>
        <taxon>Alteromonadaceae</taxon>
        <taxon>Paraglaciecola</taxon>
    </lineage>
</organism>
<evidence type="ECO:0000313" key="9">
    <source>
        <dbReference type="EMBL" id="KXI28561.1"/>
    </source>
</evidence>
<feature type="transmembrane region" description="Helical" evidence="7">
    <location>
        <begin position="202"/>
        <end position="222"/>
    </location>
</feature>
<protein>
    <submittedName>
        <fullName evidence="9">MFS transporter</fullName>
    </submittedName>
</protein>
<dbReference type="InterPro" id="IPR020846">
    <property type="entry name" value="MFS_dom"/>
</dbReference>
<feature type="transmembrane region" description="Helical" evidence="7">
    <location>
        <begin position="245"/>
        <end position="263"/>
    </location>
</feature>
<feature type="transmembrane region" description="Helical" evidence="7">
    <location>
        <begin position="93"/>
        <end position="114"/>
    </location>
</feature>
<evidence type="ECO:0000256" key="6">
    <source>
        <dbReference type="ARBA" id="ARBA00023136"/>
    </source>
</evidence>
<keyword evidence="5 7" id="KW-1133">Transmembrane helix</keyword>
<keyword evidence="10" id="KW-1185">Reference proteome</keyword>
<comment type="caution">
    <text evidence="9">The sequence shown here is derived from an EMBL/GenBank/DDBJ whole genome shotgun (WGS) entry which is preliminary data.</text>
</comment>
<feature type="transmembrane region" description="Helical" evidence="7">
    <location>
        <begin position="7"/>
        <end position="28"/>
    </location>
</feature>
<evidence type="ECO:0000256" key="7">
    <source>
        <dbReference type="SAM" id="Phobius"/>
    </source>
</evidence>
<dbReference type="PROSITE" id="PS50850">
    <property type="entry name" value="MFS"/>
    <property type="match status" value="1"/>
</dbReference>
<dbReference type="STRING" id="1799789.AX660_15850"/>
<dbReference type="PANTHER" id="PTHR23514">
    <property type="entry name" value="BYPASS OF STOP CODON PROTEIN 6"/>
    <property type="match status" value="1"/>
</dbReference>
<feature type="transmembrane region" description="Helical" evidence="7">
    <location>
        <begin position="360"/>
        <end position="379"/>
    </location>
</feature>
<evidence type="ECO:0000256" key="3">
    <source>
        <dbReference type="ARBA" id="ARBA00022448"/>
    </source>
</evidence>
<accession>A0A136A013</accession>
<dbReference type="GO" id="GO:0012505">
    <property type="term" value="C:endomembrane system"/>
    <property type="evidence" value="ECO:0007669"/>
    <property type="project" value="UniProtKB-SubCell"/>
</dbReference>
<dbReference type="InterPro" id="IPR051788">
    <property type="entry name" value="MFS_Transporter"/>
</dbReference>
<dbReference type="PANTHER" id="PTHR23514:SF3">
    <property type="entry name" value="BYPASS OF STOP CODON PROTEIN 6"/>
    <property type="match status" value="1"/>
</dbReference>
<feature type="transmembrane region" description="Helical" evidence="7">
    <location>
        <begin position="160"/>
        <end position="181"/>
    </location>
</feature>
<gene>
    <name evidence="9" type="ORF">AX660_15850</name>
</gene>
<evidence type="ECO:0000313" key="10">
    <source>
        <dbReference type="Proteomes" id="UP000070299"/>
    </source>
</evidence>
<dbReference type="Gene3D" id="1.20.1250.20">
    <property type="entry name" value="MFS general substrate transporter like domains"/>
    <property type="match status" value="2"/>
</dbReference>